<dbReference type="Proteomes" id="UP001348805">
    <property type="component" value="Segment"/>
</dbReference>
<sequence>MAGLGIDINEIIKSAYETVKEIQQSATETVGTDCLWARATPVINSEDVVLQEYTLTQVGLECPKIVKVIVSNPDYNPGEYTIDLYGLNYVQPLEINITIQEWQNMFGNNTMPQKGDIVYVQIYHKLFEVQSSELIYTIAALPTYYKVILSKYSPTASRKETQEFRDSVEELTTSQEELFGDTISEEVADVDAPVETSYNNTTYVDPQKDYDIDSIVSNQIFGSNGNLISNAYYDFSIANKNITYNDELLYEISSSRNHLIYSCWCFLNSYIQDSKVIKLVYYSKDSDNWYFRVSTSIKLELGDNVTITRGTLIKVNAVVVELDECVESLGIAIKNSDMAKANKKLTKWYENSQFLKIYKTNIYKLIRGYDENSKITFDVLIRQNELQIQVGNKFKHIPINFEFDIWSYIMLDISPENTRILISTPKEVGDRIIGDVVKTDTTITWNISDFSVHEFSIEDMGCNIQMCNIRLYENEYEIGDNYKLDMYSPVTRNESKLILVDTPNNPNKTPFITPVK</sequence>
<name>A0ABZ0Z0G4_9CAUD</name>
<accession>A0ABZ0Z0G4</accession>
<protein>
    <submittedName>
        <fullName evidence="1">Uncharacterized protein</fullName>
    </submittedName>
</protein>
<proteinExistence type="predicted"/>
<evidence type="ECO:0000313" key="1">
    <source>
        <dbReference type="EMBL" id="WQJ51432.1"/>
    </source>
</evidence>
<evidence type="ECO:0000313" key="2">
    <source>
        <dbReference type="Proteomes" id="UP001348805"/>
    </source>
</evidence>
<dbReference type="EMBL" id="OR769219">
    <property type="protein sequence ID" value="WQJ51432.1"/>
    <property type="molecule type" value="Genomic_DNA"/>
</dbReference>
<reference evidence="1 2" key="1">
    <citation type="submission" date="2023-11" db="EMBL/GenBank/DDBJ databases">
        <authorList>
            <person name="Cook R."/>
            <person name="Crisci M."/>
            <person name="Pye H."/>
            <person name="Adriaenssens E."/>
            <person name="Santini J."/>
        </authorList>
    </citation>
    <scope>NUCLEOTIDE SEQUENCE [LARGE SCALE GENOMIC DNA]</scope>
    <source>
        <strain evidence="1">Lak_Megaphage_RVC_AP3_GC26</strain>
    </source>
</reference>
<organism evidence="1 2">
    <name type="scientific">phage Lak_Megaphage_RVC_AP3_GC26</name>
    <dbReference type="NCBI Taxonomy" id="3109225"/>
    <lineage>
        <taxon>Viruses</taxon>
        <taxon>Duplodnaviria</taxon>
        <taxon>Heunggongvirae</taxon>
        <taxon>Uroviricota</taxon>
        <taxon>Caudoviricetes</taxon>
        <taxon>Caudoviricetes code 15 clade</taxon>
    </lineage>
</organism>
<keyword evidence="2" id="KW-1185">Reference proteome</keyword>